<evidence type="ECO:0000256" key="4">
    <source>
        <dbReference type="ARBA" id="ARBA00022692"/>
    </source>
</evidence>
<dbReference type="GO" id="GO:0016757">
    <property type="term" value="F:glycosyltransferase activity"/>
    <property type="evidence" value="ECO:0007669"/>
    <property type="project" value="UniProtKB-KW"/>
</dbReference>
<comment type="caution">
    <text evidence="9">The sequence shown here is derived from an EMBL/GenBank/DDBJ whole genome shotgun (WGS) entry which is preliminary data.</text>
</comment>
<dbReference type="AlphaFoldDB" id="A0A841QGQ8"/>
<reference evidence="9 10" key="1">
    <citation type="submission" date="2020-08" db="EMBL/GenBank/DDBJ databases">
        <title>Genomic Encyclopedia of Type Strains, Phase IV (KMG-IV): sequencing the most valuable type-strain genomes for metagenomic binning, comparative biology and taxonomic classification.</title>
        <authorList>
            <person name="Goeker M."/>
        </authorList>
    </citation>
    <scope>NUCLEOTIDE SEQUENCE [LARGE SCALE GENOMIC DNA]</scope>
    <source>
        <strain evidence="9 10">DSM 4491</strain>
    </source>
</reference>
<dbReference type="InterPro" id="IPR001173">
    <property type="entry name" value="Glyco_trans_2-like"/>
</dbReference>
<evidence type="ECO:0000256" key="2">
    <source>
        <dbReference type="ARBA" id="ARBA00022676"/>
    </source>
</evidence>
<dbReference type="Gene3D" id="3.90.550.10">
    <property type="entry name" value="Spore Coat Polysaccharide Biosynthesis Protein SpsA, Chain A"/>
    <property type="match status" value="1"/>
</dbReference>
<dbReference type="InterPro" id="IPR050256">
    <property type="entry name" value="Glycosyltransferase_2"/>
</dbReference>
<name>A0A841QGQ8_9PROT</name>
<dbReference type="PANTHER" id="PTHR48090:SF1">
    <property type="entry name" value="PROPHAGE BACTOPRENOL GLUCOSYL TRANSFERASE HOMOLOG"/>
    <property type="match status" value="1"/>
</dbReference>
<keyword evidence="3 9" id="KW-0808">Transferase</keyword>
<gene>
    <name evidence="9" type="ORF">HNR55_002333</name>
</gene>
<proteinExistence type="predicted"/>
<dbReference type="Proteomes" id="UP000578000">
    <property type="component" value="Unassembled WGS sequence"/>
</dbReference>
<feature type="transmembrane region" description="Helical" evidence="7">
    <location>
        <begin position="250"/>
        <end position="270"/>
    </location>
</feature>
<dbReference type="EMBL" id="JACHIE010000010">
    <property type="protein sequence ID" value="MBB6457731.1"/>
    <property type="molecule type" value="Genomic_DNA"/>
</dbReference>
<keyword evidence="4 7" id="KW-0812">Transmembrane</keyword>
<comment type="subcellular location">
    <subcellularLocation>
        <location evidence="1">Membrane</location>
        <topology evidence="1">Multi-pass membrane protein</topology>
    </subcellularLocation>
</comment>
<keyword evidence="2" id="KW-0328">Glycosyltransferase</keyword>
<keyword evidence="10" id="KW-1185">Reference proteome</keyword>
<evidence type="ECO:0000256" key="6">
    <source>
        <dbReference type="ARBA" id="ARBA00023136"/>
    </source>
</evidence>
<evidence type="ECO:0000256" key="1">
    <source>
        <dbReference type="ARBA" id="ARBA00004141"/>
    </source>
</evidence>
<dbReference type="GO" id="GO:0005886">
    <property type="term" value="C:plasma membrane"/>
    <property type="evidence" value="ECO:0007669"/>
    <property type="project" value="TreeGrafter"/>
</dbReference>
<protein>
    <submittedName>
        <fullName evidence="9">Glycosyltransferase involved in cell wall biosynthesis</fullName>
    </submittedName>
</protein>
<dbReference type="InterPro" id="IPR029044">
    <property type="entry name" value="Nucleotide-diphossugar_trans"/>
</dbReference>
<dbReference type="CDD" id="cd04187">
    <property type="entry name" value="DPM1_like_bac"/>
    <property type="match status" value="1"/>
</dbReference>
<keyword evidence="5 7" id="KW-1133">Transmembrane helix</keyword>
<accession>A0A841QGQ8</accession>
<feature type="transmembrane region" description="Helical" evidence="7">
    <location>
        <begin position="282"/>
        <end position="307"/>
    </location>
</feature>
<organism evidence="9 10">
    <name type="scientific">Acetobacter lovaniensis</name>
    <dbReference type="NCBI Taxonomy" id="104100"/>
    <lineage>
        <taxon>Bacteria</taxon>
        <taxon>Pseudomonadati</taxon>
        <taxon>Pseudomonadota</taxon>
        <taxon>Alphaproteobacteria</taxon>
        <taxon>Acetobacterales</taxon>
        <taxon>Acetobacteraceae</taxon>
        <taxon>Acetobacter</taxon>
    </lineage>
</organism>
<sequence length="332" mass="37137">MTCDDGSLSPMRQNAPRLAIVMPCYNEQEILGSTISHVKDFYASCIDDGVISKDSYILLVDDGSKDKTWNIICSQSKSSGLNIVGLKLSRNKGHQTALLAGLDAATDCDVIVSMDADLQDDIQAIRGMIACWKNGFDVVYGVRNDRTSDTFFKRETAQFFYRLMRFMGVNLISNHADFRMMDKRALEALLEYPERNLFLRGLVPLIGFQSTTVEYARLERMAGETKYPISRMLALAVEGITSFSVTPLRFISLTGFLISIFSFLMISYALFGKISGHTVPGWASVTIAIFFMGGVQMLSLGVVGEYIGKIYLETKRRPRYHIEKITNLDIPS</sequence>
<dbReference type="RefSeq" id="WP_242005569.1">
    <property type="nucleotide sequence ID" value="NZ_BAABDB010000010.1"/>
</dbReference>
<evidence type="ECO:0000313" key="9">
    <source>
        <dbReference type="EMBL" id="MBB6457731.1"/>
    </source>
</evidence>
<evidence type="ECO:0000259" key="8">
    <source>
        <dbReference type="Pfam" id="PF00535"/>
    </source>
</evidence>
<dbReference type="Pfam" id="PF00535">
    <property type="entry name" value="Glycos_transf_2"/>
    <property type="match status" value="1"/>
</dbReference>
<dbReference type="SUPFAM" id="SSF53448">
    <property type="entry name" value="Nucleotide-diphospho-sugar transferases"/>
    <property type="match status" value="1"/>
</dbReference>
<feature type="domain" description="Glycosyltransferase 2-like" evidence="8">
    <location>
        <begin position="20"/>
        <end position="189"/>
    </location>
</feature>
<evidence type="ECO:0000256" key="5">
    <source>
        <dbReference type="ARBA" id="ARBA00022989"/>
    </source>
</evidence>
<keyword evidence="6 7" id="KW-0472">Membrane</keyword>
<evidence type="ECO:0000256" key="3">
    <source>
        <dbReference type="ARBA" id="ARBA00022679"/>
    </source>
</evidence>
<evidence type="ECO:0000256" key="7">
    <source>
        <dbReference type="SAM" id="Phobius"/>
    </source>
</evidence>
<evidence type="ECO:0000313" key="10">
    <source>
        <dbReference type="Proteomes" id="UP000578000"/>
    </source>
</evidence>
<dbReference type="PANTHER" id="PTHR48090">
    <property type="entry name" value="UNDECAPRENYL-PHOSPHATE 4-DEOXY-4-FORMAMIDO-L-ARABINOSE TRANSFERASE-RELATED"/>
    <property type="match status" value="1"/>
</dbReference>